<reference evidence="6 7" key="1">
    <citation type="submission" date="2024-06" db="EMBL/GenBank/DDBJ databases">
        <title>Genomic Encyclopedia of Type Strains, Phase IV (KMG-IV): sequencing the most valuable type-strain genomes for metagenomic binning, comparative biology and taxonomic classification.</title>
        <authorList>
            <person name="Goeker M."/>
        </authorList>
    </citation>
    <scope>NUCLEOTIDE SEQUENCE [LARGE SCALE GENOMIC DNA]</scope>
    <source>
        <strain evidence="6 7">DSM 29780</strain>
    </source>
</reference>
<dbReference type="InterPro" id="IPR018485">
    <property type="entry name" value="FGGY_C"/>
</dbReference>
<organism evidence="6 7">
    <name type="scientific">Rhizobium aquaticum</name>
    <dbReference type="NCBI Taxonomy" id="1549636"/>
    <lineage>
        <taxon>Bacteria</taxon>
        <taxon>Pseudomonadati</taxon>
        <taxon>Pseudomonadota</taxon>
        <taxon>Alphaproteobacteria</taxon>
        <taxon>Hyphomicrobiales</taxon>
        <taxon>Rhizobiaceae</taxon>
        <taxon>Rhizobium/Agrobacterium group</taxon>
        <taxon>Rhizobium</taxon>
    </lineage>
</organism>
<dbReference type="PANTHER" id="PTHR43435:SF4">
    <property type="entry name" value="FGGY CARBOHYDRATE KINASE DOMAIN-CONTAINING PROTEIN"/>
    <property type="match status" value="1"/>
</dbReference>
<dbReference type="InterPro" id="IPR006003">
    <property type="entry name" value="FGGY_RbtK-like"/>
</dbReference>
<accession>A0ABV2J0T9</accession>
<dbReference type="SUPFAM" id="SSF53067">
    <property type="entry name" value="Actin-like ATPase domain"/>
    <property type="match status" value="2"/>
</dbReference>
<evidence type="ECO:0000259" key="4">
    <source>
        <dbReference type="Pfam" id="PF00370"/>
    </source>
</evidence>
<dbReference type="Proteomes" id="UP001549047">
    <property type="component" value="Unassembled WGS sequence"/>
</dbReference>
<feature type="domain" description="Carbohydrate kinase FGGY C-terminal" evidence="5">
    <location>
        <begin position="277"/>
        <end position="476"/>
    </location>
</feature>
<comment type="similarity">
    <text evidence="1">Belongs to the FGGY kinase family.</text>
</comment>
<sequence>MGEFIVAVDVGTASARAGVFTLDGRQLARAVSPTRVLEPQAGHYEQVSDEIWQAVIQSVRSALHEAQVDPAEVAAIGFDATCSLVVRDSEGRPLPVTAGGAAEADTMLWMDHRSIDEAEECSIDDPLVTRFGGKLSPEMQLPKLLWLKRHLPEVWARMGSAFDLCDYLTWCATGRATGSNSHSHSSLSSKWGYGPAAPGARPDDFYSRIGLGDLAEKAGLPARSRAPYETAGRLSPAAQAELGLGPDCVVASGLIDGYAGAIGVFCGADLATLERKAALVAGTSTCVVTFTGHEFNHPGCWGGFRDAGLPGLWLMEAGQSASGALLDHIIRTHPQGGVPTREKHLQLLDHIAARVAELGVGYGLPLAILPDFHGSRSPVPDPAQTGLMAGLTLDESFNGLAQLYWRACIALACNIRQIVEHLPQGGQIESLFMTGGFAGHPLIPQLYADVTGRTIRLHEGRDAVLLGTAVNAGLAAGLYRDLADASTRMTPATKAVTPRPEAARAHERDYAIFLALQRQRAELAELMRQPG</sequence>
<dbReference type="PANTHER" id="PTHR43435">
    <property type="entry name" value="RIBULOKINASE"/>
    <property type="match status" value="1"/>
</dbReference>
<keyword evidence="7" id="KW-1185">Reference proteome</keyword>
<evidence type="ECO:0000259" key="5">
    <source>
        <dbReference type="Pfam" id="PF02782"/>
    </source>
</evidence>
<dbReference type="EMBL" id="JBEPMB010000003">
    <property type="protein sequence ID" value="MET3614296.1"/>
    <property type="molecule type" value="Genomic_DNA"/>
</dbReference>
<dbReference type="Pfam" id="PF02782">
    <property type="entry name" value="FGGY_C"/>
    <property type="match status" value="1"/>
</dbReference>
<dbReference type="Gene3D" id="3.30.420.40">
    <property type="match status" value="1"/>
</dbReference>
<gene>
    <name evidence="6" type="ORF">ABID16_002633</name>
</gene>
<evidence type="ECO:0000256" key="2">
    <source>
        <dbReference type="ARBA" id="ARBA00022679"/>
    </source>
</evidence>
<dbReference type="Gene3D" id="1.20.58.2240">
    <property type="match status" value="1"/>
</dbReference>
<keyword evidence="2" id="KW-0808">Transferase</keyword>
<dbReference type="InterPro" id="IPR018484">
    <property type="entry name" value="FGGY_N"/>
</dbReference>
<evidence type="ECO:0000256" key="3">
    <source>
        <dbReference type="ARBA" id="ARBA00022777"/>
    </source>
</evidence>
<evidence type="ECO:0000256" key="1">
    <source>
        <dbReference type="ARBA" id="ARBA00009156"/>
    </source>
</evidence>
<proteinExistence type="inferred from homology"/>
<dbReference type="RefSeq" id="WP_354556797.1">
    <property type="nucleotide sequence ID" value="NZ_JBEPMB010000003.1"/>
</dbReference>
<dbReference type="NCBIfam" id="TIGR01315">
    <property type="entry name" value="5C_CHO_kinase"/>
    <property type="match status" value="1"/>
</dbReference>
<comment type="caution">
    <text evidence="6">The sequence shown here is derived from an EMBL/GenBank/DDBJ whole genome shotgun (WGS) entry which is preliminary data.</text>
</comment>
<dbReference type="InterPro" id="IPR000577">
    <property type="entry name" value="Carb_kinase_FGGY"/>
</dbReference>
<dbReference type="GO" id="GO:0016301">
    <property type="term" value="F:kinase activity"/>
    <property type="evidence" value="ECO:0007669"/>
    <property type="project" value="UniProtKB-KW"/>
</dbReference>
<feature type="domain" description="Carbohydrate kinase FGGY N-terminal" evidence="4">
    <location>
        <begin position="5"/>
        <end position="178"/>
    </location>
</feature>
<dbReference type="Pfam" id="PF00370">
    <property type="entry name" value="FGGY_N"/>
    <property type="match status" value="1"/>
</dbReference>
<keyword evidence="3 6" id="KW-0418">Kinase</keyword>
<dbReference type="InterPro" id="IPR043129">
    <property type="entry name" value="ATPase_NBD"/>
</dbReference>
<name>A0ABV2J0T9_9HYPH</name>
<protein>
    <submittedName>
        <fullName evidence="6">FGGY-family pentulose kinase</fullName>
    </submittedName>
</protein>
<dbReference type="PIRSF" id="PIRSF000538">
    <property type="entry name" value="GlpK"/>
    <property type="match status" value="1"/>
</dbReference>
<evidence type="ECO:0000313" key="7">
    <source>
        <dbReference type="Proteomes" id="UP001549047"/>
    </source>
</evidence>
<evidence type="ECO:0000313" key="6">
    <source>
        <dbReference type="EMBL" id="MET3614296.1"/>
    </source>
</evidence>